<dbReference type="GO" id="GO:0004655">
    <property type="term" value="F:porphobilinogen synthase activity"/>
    <property type="evidence" value="ECO:0007669"/>
    <property type="project" value="UniProtKB-EC"/>
</dbReference>
<dbReference type="EMBL" id="AFWA02000011">
    <property type="protein sequence ID" value="EMR09140.1"/>
    <property type="molecule type" value="Genomic_DNA"/>
</dbReference>
<dbReference type="AlphaFoldDB" id="M7P5I1"/>
<dbReference type="UniPathway" id="UPA00251">
    <property type="reaction ID" value="UER00318"/>
</dbReference>
<evidence type="ECO:0000256" key="16">
    <source>
        <dbReference type="PIRSR" id="PIRSR001415-3"/>
    </source>
</evidence>
<reference evidence="20" key="1">
    <citation type="journal article" date="2016" name="Nat. Commun.">
        <title>Genome analysis of three Pneumocystis species reveals adaptation mechanisms to life exclusively in mammalian hosts.</title>
        <authorList>
            <person name="Ma L."/>
            <person name="Chen Z."/>
            <person name="Huang D.W."/>
            <person name="Kutty G."/>
            <person name="Ishihara M."/>
            <person name="Wang H."/>
            <person name="Abouelleil A."/>
            <person name="Bishop L."/>
            <person name="Davey E."/>
            <person name="Deng R."/>
            <person name="Deng X."/>
            <person name="Fan L."/>
            <person name="Fantoni G."/>
            <person name="Fitzgerald M."/>
            <person name="Gogineni E."/>
            <person name="Goldberg J.M."/>
            <person name="Handley G."/>
            <person name="Hu X."/>
            <person name="Huber C."/>
            <person name="Jiao X."/>
            <person name="Jones K."/>
            <person name="Levin J.Z."/>
            <person name="Liu Y."/>
            <person name="Macdonald P."/>
            <person name="Melnikov A."/>
            <person name="Raley C."/>
            <person name="Sassi M."/>
            <person name="Sherman B.T."/>
            <person name="Song X."/>
            <person name="Sykes S."/>
            <person name="Tran B."/>
            <person name="Walsh L."/>
            <person name="Xia Y."/>
            <person name="Yang J."/>
            <person name="Young S."/>
            <person name="Zeng Q."/>
            <person name="Zheng X."/>
            <person name="Stephens R."/>
            <person name="Nusbaum C."/>
            <person name="Birren B.W."/>
            <person name="Azadi P."/>
            <person name="Lempicki R.A."/>
            <person name="Cuomo C.A."/>
            <person name="Kovacs J.A."/>
        </authorList>
    </citation>
    <scope>NUCLEOTIDE SEQUENCE [LARGE SCALE GENOMIC DNA]</scope>
    <source>
        <strain evidence="20">B123</strain>
    </source>
</reference>
<dbReference type="PANTHER" id="PTHR11458:SF0">
    <property type="entry name" value="DELTA-AMINOLEVULINIC ACID DEHYDRATASE"/>
    <property type="match status" value="1"/>
</dbReference>
<dbReference type="OMA" id="YQMDYAN"/>
<comment type="caution">
    <text evidence="19">The sequence shown here is derived from an EMBL/GenBank/DDBJ whole genome shotgun (WGS) entry which is preliminary data.</text>
</comment>
<feature type="binding site" evidence="16">
    <location>
        <position position="126"/>
    </location>
    <ligand>
        <name>Zn(2+)</name>
        <dbReference type="ChEBI" id="CHEBI:29105"/>
        <note>catalytic</note>
    </ligand>
</feature>
<dbReference type="InterPro" id="IPR030656">
    <property type="entry name" value="ALAD_AS"/>
</dbReference>
<dbReference type="PIRSF" id="PIRSF001415">
    <property type="entry name" value="Porphbilin_synth"/>
    <property type="match status" value="1"/>
</dbReference>
<evidence type="ECO:0000256" key="2">
    <source>
        <dbReference type="ARBA" id="ARBA00004694"/>
    </source>
</evidence>
<dbReference type="VEuPathDB" id="FungiDB:PNEG_02483"/>
<gene>
    <name evidence="19" type="ORF">PNEG_02483</name>
</gene>
<dbReference type="NCBIfam" id="NF006762">
    <property type="entry name" value="PRK09283.1"/>
    <property type="match status" value="1"/>
</dbReference>
<keyword evidence="11 17" id="KW-0627">Porphyrin biosynthesis</keyword>
<feature type="binding site" evidence="16">
    <location>
        <position position="124"/>
    </location>
    <ligand>
        <name>Zn(2+)</name>
        <dbReference type="ChEBI" id="CHEBI:29105"/>
        <note>catalytic</note>
    </ligand>
</feature>
<feature type="binding site" evidence="15">
    <location>
        <position position="223"/>
    </location>
    <ligand>
        <name>5-aminolevulinate</name>
        <dbReference type="ChEBI" id="CHEBI:356416"/>
        <label>1</label>
    </ligand>
</feature>
<dbReference type="Proteomes" id="UP000011958">
    <property type="component" value="Unassembled WGS sequence"/>
</dbReference>
<dbReference type="GO" id="GO:0006782">
    <property type="term" value="P:protoporphyrinogen IX biosynthetic process"/>
    <property type="evidence" value="ECO:0007669"/>
    <property type="project" value="UniProtKB-UniPathway"/>
</dbReference>
<comment type="function">
    <text evidence="12">Catalyzes an early step in the biosynthesis of tetrapyrroles. Binds two molecules of 5-aminolevulinate per subunit, each at a distinct site, and catalyzes their condensation to form porphobilinogen.</text>
</comment>
<protein>
    <recommendedName>
        <fullName evidence="6 17">Delta-aminolevulinic acid dehydratase</fullName>
        <ecNumber evidence="5 17">4.2.1.24</ecNumber>
    </recommendedName>
</protein>
<proteinExistence type="inferred from homology"/>
<evidence type="ECO:0000313" key="20">
    <source>
        <dbReference type="Proteomes" id="UP000011958"/>
    </source>
</evidence>
<keyword evidence="8 16" id="KW-0862">Zinc</keyword>
<comment type="cofactor">
    <cofactor evidence="1">
        <name>Zn(2+)</name>
        <dbReference type="ChEBI" id="CHEBI:29105"/>
    </cofactor>
</comment>
<dbReference type="FunFam" id="3.20.20.70:FF:000048">
    <property type="entry name" value="Delta-aminolevulinic acid dehydratase"/>
    <property type="match status" value="1"/>
</dbReference>
<dbReference type="PROSITE" id="PS00169">
    <property type="entry name" value="D_ALA_DEHYDRATASE"/>
    <property type="match status" value="1"/>
</dbReference>
<evidence type="ECO:0000256" key="8">
    <source>
        <dbReference type="ARBA" id="ARBA00022833"/>
    </source>
</evidence>
<evidence type="ECO:0000256" key="11">
    <source>
        <dbReference type="ARBA" id="ARBA00023244"/>
    </source>
</evidence>
<dbReference type="EC" id="4.2.1.24" evidence="5 17"/>
<feature type="active site" description="Schiff-base intermediate with substrate" evidence="14">
    <location>
        <position position="201"/>
    </location>
</feature>
<feature type="active site" description="Schiff-base intermediate with substrate" evidence="14">
    <location>
        <position position="254"/>
    </location>
</feature>
<dbReference type="HOGENOM" id="CLU_035731_0_1_1"/>
<dbReference type="OrthoDB" id="1530at2759"/>
<keyword evidence="20" id="KW-1185">Reference proteome</keyword>
<evidence type="ECO:0000256" key="18">
    <source>
        <dbReference type="RuleBase" id="RU004161"/>
    </source>
</evidence>
<evidence type="ECO:0000256" key="17">
    <source>
        <dbReference type="RuleBase" id="RU000515"/>
    </source>
</evidence>
<evidence type="ECO:0000256" key="13">
    <source>
        <dbReference type="ARBA" id="ARBA00047651"/>
    </source>
</evidence>
<dbReference type="SMART" id="SM01004">
    <property type="entry name" value="ALAD"/>
    <property type="match status" value="1"/>
</dbReference>
<feature type="binding site" evidence="15">
    <location>
        <position position="211"/>
    </location>
    <ligand>
        <name>5-aminolevulinate</name>
        <dbReference type="ChEBI" id="CHEBI:356416"/>
        <label>1</label>
    </ligand>
</feature>
<keyword evidence="10 17" id="KW-0456">Lyase</keyword>
<comment type="catalytic activity">
    <reaction evidence="13 17">
        <text>2 5-aminolevulinate = porphobilinogen + 2 H2O + H(+)</text>
        <dbReference type="Rhea" id="RHEA:24064"/>
        <dbReference type="ChEBI" id="CHEBI:15377"/>
        <dbReference type="ChEBI" id="CHEBI:15378"/>
        <dbReference type="ChEBI" id="CHEBI:58126"/>
        <dbReference type="ChEBI" id="CHEBI:356416"/>
        <dbReference type="EC" id="4.2.1.24"/>
    </reaction>
</comment>
<evidence type="ECO:0000313" key="19">
    <source>
        <dbReference type="EMBL" id="EMR09140.1"/>
    </source>
</evidence>
<dbReference type="InterPro" id="IPR001731">
    <property type="entry name" value="ALAD"/>
</dbReference>
<feature type="binding site" evidence="15">
    <location>
        <position position="281"/>
    </location>
    <ligand>
        <name>5-aminolevulinate</name>
        <dbReference type="ChEBI" id="CHEBI:356416"/>
        <label>2</label>
    </ligand>
</feature>
<dbReference type="InterPro" id="IPR013785">
    <property type="entry name" value="Aldolase_TIM"/>
</dbReference>
<dbReference type="Pfam" id="PF00490">
    <property type="entry name" value="ALAD"/>
    <property type="match status" value="1"/>
</dbReference>
<evidence type="ECO:0000256" key="10">
    <source>
        <dbReference type="ARBA" id="ARBA00023239"/>
    </source>
</evidence>
<name>M7P5I1_PNEMU</name>
<dbReference type="eggNOG" id="KOG2794">
    <property type="taxonomic scope" value="Eukaryota"/>
</dbReference>
<evidence type="ECO:0000256" key="6">
    <source>
        <dbReference type="ARBA" id="ARBA00020771"/>
    </source>
</evidence>
<evidence type="ECO:0000256" key="3">
    <source>
        <dbReference type="ARBA" id="ARBA00008055"/>
    </source>
</evidence>
<comment type="pathway">
    <text evidence="2">Porphyrin-containing compound metabolism; protoporphyrin-IX biosynthesis; coproporphyrinogen-III from 5-aminolevulinate: step 1/4.</text>
</comment>
<dbReference type="PANTHER" id="PTHR11458">
    <property type="entry name" value="DELTA-AMINOLEVULINIC ACID DEHYDRATASE"/>
    <property type="match status" value="1"/>
</dbReference>
<comment type="similarity">
    <text evidence="3 18">Belongs to the ALAD family.</text>
</comment>
<evidence type="ECO:0000256" key="14">
    <source>
        <dbReference type="PIRSR" id="PIRSR001415-1"/>
    </source>
</evidence>
<comment type="subunit">
    <text evidence="4 17">Homooctamer.</text>
</comment>
<dbReference type="SUPFAM" id="SSF51569">
    <property type="entry name" value="Aldolase"/>
    <property type="match status" value="1"/>
</dbReference>
<evidence type="ECO:0000256" key="1">
    <source>
        <dbReference type="ARBA" id="ARBA00001947"/>
    </source>
</evidence>
<accession>M7P5I1</accession>
<evidence type="ECO:0000256" key="12">
    <source>
        <dbReference type="ARBA" id="ARBA00025628"/>
    </source>
</evidence>
<dbReference type="GO" id="GO:0008270">
    <property type="term" value="F:zinc ion binding"/>
    <property type="evidence" value="ECO:0007669"/>
    <property type="project" value="EnsemblFungi"/>
</dbReference>
<dbReference type="Gene3D" id="3.20.20.70">
    <property type="entry name" value="Aldolase class I"/>
    <property type="match status" value="1"/>
</dbReference>
<feature type="binding site" evidence="15">
    <location>
        <position position="320"/>
    </location>
    <ligand>
        <name>5-aminolevulinate</name>
        <dbReference type="ChEBI" id="CHEBI:356416"/>
        <label>2</label>
    </ligand>
</feature>
<feature type="binding site" evidence="16">
    <location>
        <position position="134"/>
    </location>
    <ligand>
        <name>Zn(2+)</name>
        <dbReference type="ChEBI" id="CHEBI:29105"/>
        <note>catalytic</note>
    </ligand>
</feature>
<evidence type="ECO:0000256" key="15">
    <source>
        <dbReference type="PIRSR" id="PIRSR001415-2"/>
    </source>
</evidence>
<dbReference type="PRINTS" id="PR00144">
    <property type="entry name" value="DALDHYDRTASE"/>
</dbReference>
<organism evidence="19 20">
    <name type="scientific">Pneumocystis murina (strain B123)</name>
    <name type="common">Mouse pneumocystis pneumonia agent</name>
    <name type="synonym">Pneumocystis carinii f. sp. muris</name>
    <dbReference type="NCBI Taxonomy" id="1069680"/>
    <lineage>
        <taxon>Eukaryota</taxon>
        <taxon>Fungi</taxon>
        <taxon>Dikarya</taxon>
        <taxon>Ascomycota</taxon>
        <taxon>Taphrinomycotina</taxon>
        <taxon>Pneumocystomycetes</taxon>
        <taxon>Pneumocystaceae</taxon>
        <taxon>Pneumocystis</taxon>
    </lineage>
</organism>
<evidence type="ECO:0000256" key="7">
    <source>
        <dbReference type="ARBA" id="ARBA00022723"/>
    </source>
</evidence>
<dbReference type="GO" id="GO:0005829">
    <property type="term" value="C:cytosol"/>
    <property type="evidence" value="ECO:0007669"/>
    <property type="project" value="TreeGrafter"/>
</dbReference>
<dbReference type="STRING" id="1069680.M7P5I1"/>
<evidence type="ECO:0000256" key="5">
    <source>
        <dbReference type="ARBA" id="ARBA00012053"/>
    </source>
</evidence>
<keyword evidence="9" id="KW-0350">Heme biosynthesis</keyword>
<evidence type="ECO:0000256" key="9">
    <source>
        <dbReference type="ARBA" id="ARBA00023133"/>
    </source>
</evidence>
<keyword evidence="7 16" id="KW-0479">Metal-binding</keyword>
<evidence type="ECO:0000256" key="4">
    <source>
        <dbReference type="ARBA" id="ARBA00011823"/>
    </source>
</evidence>
<dbReference type="RefSeq" id="XP_007874492.1">
    <property type="nucleotide sequence ID" value="XM_007876301.1"/>
</dbReference>
<sequence>MTKSTLSPLICHSSYSHKLSRKWQSSKILTKNCLIYPLFVTDNPDDETEIVSLPGQKRWGINKLENFIAPLVAKGLAAVILFGVLNNSKDIYGTKADDPEGPVISAIRLLKSRFPELFVICDVCLCEYTSHGHCGWLYEDGTINNEASVRRLSKIAVEYGKAGADAVAPSDMMDGRVLAIKKGLVEAGISHKIMVMSYSAKFASCLYGPFRSAANSTPSFGDRKSYQLPPPSKKLAQRAIKRDISEGADCIIIKPATLYLDIIANTSKIAPDLLIATYHVSGEYAAIHAAAKAGVYDLETIVIETLISCLRAGAEIIITYFTPDCLNWLEI</sequence>
<dbReference type="GeneID" id="19896176"/>